<dbReference type="EMBL" id="JBHLZP010000371">
    <property type="protein sequence ID" value="MFB9837364.1"/>
    <property type="molecule type" value="Genomic_DNA"/>
</dbReference>
<keyword evidence="3" id="KW-1185">Reference proteome</keyword>
<evidence type="ECO:0000313" key="2">
    <source>
        <dbReference type="EMBL" id="MFB9837364.1"/>
    </source>
</evidence>
<accession>A0ABV5YTJ8</accession>
<proteinExistence type="predicted"/>
<protein>
    <submittedName>
        <fullName evidence="2">Uncharacterized protein</fullName>
    </submittedName>
</protein>
<evidence type="ECO:0000256" key="1">
    <source>
        <dbReference type="SAM" id="MobiDB-lite"/>
    </source>
</evidence>
<organism evidence="2 3">
    <name type="scientific">Actinoallomurus acaciae</name>
    <dbReference type="NCBI Taxonomy" id="502577"/>
    <lineage>
        <taxon>Bacteria</taxon>
        <taxon>Bacillati</taxon>
        <taxon>Actinomycetota</taxon>
        <taxon>Actinomycetes</taxon>
        <taxon>Streptosporangiales</taxon>
        <taxon>Thermomonosporaceae</taxon>
        <taxon>Actinoallomurus</taxon>
    </lineage>
</organism>
<dbReference type="Proteomes" id="UP001589627">
    <property type="component" value="Unassembled WGS sequence"/>
</dbReference>
<evidence type="ECO:0000313" key="3">
    <source>
        <dbReference type="Proteomes" id="UP001589627"/>
    </source>
</evidence>
<dbReference type="RefSeq" id="WP_378210178.1">
    <property type="nucleotide sequence ID" value="NZ_JBHLZP010000371.1"/>
</dbReference>
<comment type="caution">
    <text evidence="2">The sequence shown here is derived from an EMBL/GenBank/DDBJ whole genome shotgun (WGS) entry which is preliminary data.</text>
</comment>
<reference evidence="2 3" key="1">
    <citation type="submission" date="2024-09" db="EMBL/GenBank/DDBJ databases">
        <authorList>
            <person name="Sun Q."/>
            <person name="Mori K."/>
        </authorList>
    </citation>
    <scope>NUCLEOTIDE SEQUENCE [LARGE SCALE GENOMIC DNA]</scope>
    <source>
        <strain evidence="2 3">TBRC 0563</strain>
    </source>
</reference>
<feature type="region of interest" description="Disordered" evidence="1">
    <location>
        <begin position="1"/>
        <end position="36"/>
    </location>
</feature>
<name>A0ABV5YTJ8_9ACTN</name>
<sequence>MNARRPDENALTLPSAWKQRRHPRRDDSPAPTVYGGTRRRLISPETRAEIEQALHGRGSDPELAERGLAHLQGAPDPLGAAVVASISVHRSVGGVAWPFADAWVADHGLPFAACAYAEFGSAAVDRDSGTGELRVVSASRYGRHTHAWWRDDAASWRLRTRLAIADDEVYAETVERLAGRRRDPGQRAVVSYLVPDRRDWVDECCAAPPDDPIKWTLLLALSSGDQLAALGDWMPPRWWEFPTGAVATMVDGLGPAMAPLLIDALDQDLSVPETRTMLNALALLPSDEAFRALVDRVGRRYVQPALLGAMKRFPIRAMRLLAPATRGSTRAAELTRELLAGHLLAAPARTEAALPDLPPDARAVIASLTA</sequence>
<feature type="non-terminal residue" evidence="2">
    <location>
        <position position="370"/>
    </location>
</feature>
<gene>
    <name evidence="2" type="ORF">ACFFNX_34845</name>
</gene>